<accession>A0A1U7N5L0</accession>
<dbReference type="SUPFAM" id="SSF52540">
    <property type="entry name" value="P-loop containing nucleoside triphosphate hydrolases"/>
    <property type="match status" value="1"/>
</dbReference>
<name>A0A1U7N5L0_9CYAN</name>
<dbReference type="Proteomes" id="UP000186657">
    <property type="component" value="Unassembled WGS sequence"/>
</dbReference>
<dbReference type="RefSeq" id="WP_075902180.1">
    <property type="nucleotide sequence ID" value="NZ_MKZS01000001.1"/>
</dbReference>
<keyword evidence="2" id="KW-1185">Reference proteome</keyword>
<dbReference type="Gene3D" id="3.40.50.300">
    <property type="entry name" value="P-loop containing nucleotide triphosphate hydrolases"/>
    <property type="match status" value="1"/>
</dbReference>
<reference evidence="1 2" key="1">
    <citation type="submission" date="2016-10" db="EMBL/GenBank/DDBJ databases">
        <title>Comparative genomics uncovers the prolific and rare metabolic potential of the cyanobacterial genus Moorea.</title>
        <authorList>
            <person name="Leao T."/>
            <person name="Castelao G."/>
            <person name="Korobeynikov A."/>
            <person name="Monroe E.A."/>
            <person name="Podell S."/>
            <person name="Glukhov E."/>
            <person name="Allen E."/>
            <person name="Gerwick W.H."/>
            <person name="Gerwick L."/>
        </authorList>
    </citation>
    <scope>NUCLEOTIDE SEQUENCE [LARGE SCALE GENOMIC DNA]</scope>
    <source>
        <strain evidence="1 2">PNG5-198</strain>
    </source>
</reference>
<proteinExistence type="predicted"/>
<sequence>MTVTLMICFARSGGTILNQCLGSLPNVVIMSEVNPLGGGSGRGNISYKTVQEQAKNWYQIDIKSNQFTEGILELDKKCSSQHHNLIVRDWTFINFVPFKDNKYNPPNRLLSLEALQGKCDLKTFAFVRDSIDVWISRGTPDLESFFNQYITYVETLLEAKIPIFKYENFCEEPNKVILKICSLCDLEYHEVSNNKYQHFYKVNGDIQILSRGQKQGNIKPLKRKLIPKEKIIKLNNCKNMIAANSLLGYPTSYYEAVLENFWFKAIKSNFLNIIKPHNKT</sequence>
<dbReference type="AlphaFoldDB" id="A0A1U7N5L0"/>
<dbReference type="InterPro" id="IPR027417">
    <property type="entry name" value="P-loop_NTPase"/>
</dbReference>
<dbReference type="EMBL" id="MKZS01000001">
    <property type="protein sequence ID" value="OLT61232.1"/>
    <property type="molecule type" value="Genomic_DNA"/>
</dbReference>
<gene>
    <name evidence="1" type="ORF">BJP37_21640</name>
</gene>
<evidence type="ECO:0000313" key="1">
    <source>
        <dbReference type="EMBL" id="OLT61232.1"/>
    </source>
</evidence>
<comment type="caution">
    <text evidence="1">The sequence shown here is derived from an EMBL/GenBank/DDBJ whole genome shotgun (WGS) entry which is preliminary data.</text>
</comment>
<evidence type="ECO:0000313" key="2">
    <source>
        <dbReference type="Proteomes" id="UP000186657"/>
    </source>
</evidence>
<protein>
    <recommendedName>
        <fullName evidence="3">Sulfotransferase</fullName>
    </recommendedName>
</protein>
<evidence type="ECO:0008006" key="3">
    <source>
        <dbReference type="Google" id="ProtNLM"/>
    </source>
</evidence>
<organism evidence="1 2">
    <name type="scientific">Moorena bouillonii PNG</name>
    <dbReference type="NCBI Taxonomy" id="568701"/>
    <lineage>
        <taxon>Bacteria</taxon>
        <taxon>Bacillati</taxon>
        <taxon>Cyanobacteriota</taxon>
        <taxon>Cyanophyceae</taxon>
        <taxon>Coleofasciculales</taxon>
        <taxon>Coleofasciculaceae</taxon>
        <taxon>Moorena</taxon>
    </lineage>
</organism>